<keyword evidence="17" id="KW-1185">Reference proteome</keyword>
<evidence type="ECO:0000256" key="14">
    <source>
        <dbReference type="SAM" id="MobiDB-lite"/>
    </source>
</evidence>
<dbReference type="SMART" id="SM00033">
    <property type="entry name" value="CH"/>
    <property type="match status" value="2"/>
</dbReference>
<dbReference type="InterPro" id="IPR001589">
    <property type="entry name" value="Actinin_actin-bd_CS"/>
</dbReference>
<feature type="coiled-coil region" evidence="13">
    <location>
        <begin position="783"/>
        <end position="810"/>
    </location>
</feature>
<comment type="similarity">
    <text evidence="3 12">Belongs to the spectrin family.</text>
</comment>
<dbReference type="Pfam" id="PF00435">
    <property type="entry name" value="Spectrin"/>
    <property type="match status" value="17"/>
</dbReference>
<evidence type="ECO:0000256" key="4">
    <source>
        <dbReference type="ARBA" id="ARBA00022467"/>
    </source>
</evidence>
<feature type="domain" description="Calponin-homology (CH)" evidence="16">
    <location>
        <begin position="166"/>
        <end position="271"/>
    </location>
</feature>
<evidence type="ECO:0000256" key="1">
    <source>
        <dbReference type="ARBA" id="ARBA00004245"/>
    </source>
</evidence>
<dbReference type="InterPro" id="IPR018159">
    <property type="entry name" value="Spectrin/alpha-actinin"/>
</dbReference>
<dbReference type="FunFam" id="1.20.58.60:FF:000019">
    <property type="entry name" value="Spectrin beta chain"/>
    <property type="match status" value="1"/>
</dbReference>
<feature type="region of interest" description="Disordered" evidence="14">
    <location>
        <begin position="2087"/>
        <end position="2164"/>
    </location>
</feature>
<dbReference type="PRINTS" id="PR00683">
    <property type="entry name" value="SPECTRINPH"/>
</dbReference>
<dbReference type="WBParaSite" id="ACRNAN_Path_251.g941.t2">
    <property type="protein sequence ID" value="ACRNAN_Path_251.g941.t2"/>
    <property type="gene ID" value="ACRNAN_Path_251.g941"/>
</dbReference>
<evidence type="ECO:0000256" key="13">
    <source>
        <dbReference type="SAM" id="Coils"/>
    </source>
</evidence>
<dbReference type="FunFam" id="1.20.58.60:FF:000049">
    <property type="entry name" value="Spectrin beta chain"/>
    <property type="match status" value="1"/>
</dbReference>
<comment type="subcellular location">
    <subcellularLocation>
        <location evidence="2">Cytoplasm</location>
        <location evidence="2">Cell cortex</location>
    </subcellularLocation>
    <subcellularLocation>
        <location evidence="1">Cytoplasm</location>
        <location evidence="1">Cytoskeleton</location>
    </subcellularLocation>
</comment>
<keyword evidence="6" id="KW-0597">Phosphoprotein</keyword>
<dbReference type="InterPro" id="IPR001849">
    <property type="entry name" value="PH_domain"/>
</dbReference>
<feature type="coiled-coil region" evidence="13">
    <location>
        <begin position="670"/>
        <end position="704"/>
    </location>
</feature>
<dbReference type="Pfam" id="PF00307">
    <property type="entry name" value="CH"/>
    <property type="match status" value="2"/>
</dbReference>
<protein>
    <recommendedName>
        <fullName evidence="12">Spectrin beta chain</fullName>
    </recommendedName>
</protein>
<dbReference type="PROSITE" id="PS00020">
    <property type="entry name" value="ACTININ_2"/>
    <property type="match status" value="1"/>
</dbReference>
<dbReference type="GO" id="GO:0003779">
    <property type="term" value="F:actin binding"/>
    <property type="evidence" value="ECO:0007669"/>
    <property type="project" value="UniProtKB-KW"/>
</dbReference>
<name>A0A914C5A2_9BILA</name>
<evidence type="ECO:0000256" key="9">
    <source>
        <dbReference type="ARBA" id="ARBA00023203"/>
    </source>
</evidence>
<keyword evidence="4 12" id="KW-0117">Actin capping</keyword>
<dbReference type="FunFam" id="1.10.418.10:FF:000004">
    <property type="entry name" value="Spectrin beta chain"/>
    <property type="match status" value="1"/>
</dbReference>
<dbReference type="SUPFAM" id="SSF47576">
    <property type="entry name" value="Calponin-homology domain, CH-domain"/>
    <property type="match status" value="1"/>
</dbReference>
<evidence type="ECO:0000256" key="11">
    <source>
        <dbReference type="ARBA" id="ARBA00054264"/>
    </source>
</evidence>
<feature type="compositionally biased region" description="Polar residues" evidence="14">
    <location>
        <begin position="2343"/>
        <end position="2363"/>
    </location>
</feature>
<dbReference type="Gene3D" id="2.30.29.30">
    <property type="entry name" value="Pleckstrin-homology domain (PH domain)/Phosphotyrosine-binding domain (PTB)"/>
    <property type="match status" value="2"/>
</dbReference>
<keyword evidence="10 12" id="KW-0206">Cytoskeleton</keyword>
<feature type="coiled-coil region" evidence="13">
    <location>
        <begin position="988"/>
        <end position="1029"/>
    </location>
</feature>
<dbReference type="SMART" id="SM00233">
    <property type="entry name" value="PH"/>
    <property type="match status" value="1"/>
</dbReference>
<proteinExistence type="inferred from homology"/>
<dbReference type="GO" id="GO:0005200">
    <property type="term" value="F:structural constituent of cytoskeleton"/>
    <property type="evidence" value="ECO:0007669"/>
    <property type="project" value="UniProtKB-UniRule"/>
</dbReference>
<keyword evidence="7" id="KW-0677">Repeat</keyword>
<dbReference type="Pfam" id="PF00169">
    <property type="entry name" value="PH"/>
    <property type="match status" value="1"/>
</dbReference>
<evidence type="ECO:0000313" key="18">
    <source>
        <dbReference type="WBParaSite" id="ACRNAN_Path_251.g941.t2"/>
    </source>
</evidence>
<organism evidence="17 18">
    <name type="scientific">Acrobeloides nanus</name>
    <dbReference type="NCBI Taxonomy" id="290746"/>
    <lineage>
        <taxon>Eukaryota</taxon>
        <taxon>Metazoa</taxon>
        <taxon>Ecdysozoa</taxon>
        <taxon>Nematoda</taxon>
        <taxon>Chromadorea</taxon>
        <taxon>Rhabditida</taxon>
        <taxon>Tylenchina</taxon>
        <taxon>Cephalobomorpha</taxon>
        <taxon>Cephaloboidea</taxon>
        <taxon>Cephalobidae</taxon>
        <taxon>Acrobeloides</taxon>
    </lineage>
</organism>
<sequence length="2383" mass="277574">MTTDIAVRMQPDLNGRVEGDYDEYDDNSSSRLFERSRIKALADERENVQKKTFTKWVNSHLIRVNCKIQDLYMDMRDGKMLLKLLQVLSGERLPKPTRGKMRIHCLENVDKGLQFLRDQHVHLENLGSHDIVDGNSRLTLGLIWTIILRFQIQDITFEDTDNQETRSAKEALLLWCQMKTAGYKNVNVKNFTTSWRDGLAFNALIHKHRSDLIEYDNLQKSNALFNLRNAFDIAEDKLGLTKFLDPEDVNVEMPDEKSIITYLVTYYHYFNKMKQETIQAKRVGKILSDLMDNEALKDKYETISTDLLDWIKRTIASLNDRHFENALSGVQRQLADFNKYRTNEKPPKFVEKGELEILLFTLQSRMKANNQRPFIPMEGKKIADINKAWEALEKAEHERELALKEEIIRQEKLEQLAARFDRKASMRETWLVENQRLVSQDNFGNDLANVEAATKKHEAIETDIYAYEERVQAVVAVAGELEAENYHDIDRINDRKERILELWNHLLELLLGRRVRLDLSLAIQRIFHEMVNVLDMCDEVKTKLLSSDLGQHLMDVEDLLQKHALVESDINIIGDQIRAVNKQAEKFTREDGPDGSGYKPVEPALVQERMDILDKHYQELKDLAAERKRRLDDNKRICQFWWDLADLENNFREQEQVLASTDIGRDIGSVNRLLAKHKNAENNLEALGRALNELDDQGKQLTRENVPGSEATQPRIDETREYYERLKKLAEGRRRKLEGGVEYYQFFTDADDVDAYLLDTLRVVSSDDVGRDEGSVQALIKKHDGVSEELERFEKHIEQLQAQVEQLPAEAREHPDIVERLSVTARRKEELEDLARLRKQRLIDALSLYKLHSDADAIEAWIDEKGKLLATLIPGRDLEEVEIMKHRFGTLEADMQTQGAKLATVNDLARQLLQVDHPNSDEILERQNRLNARWAQLRDMANQKRDELDRAHRLEKFRIDCQETVSWIEDKTRVLEDTDALTNDLSGVMKLQRRLSMMERDLGAIQAKLDSLQKEAESIEREKPQEAKSIREDIKRIQHVWDVLNRKVREQEAKLDEAGDLQRFLRDLDHFQAWLSATQRQVASEDEPQSLAEAEQLLSQHAAIREEIDGYAEDYKKMRAMGDRVTQDQTDPQYMFLRQRLAGLEEGWEELQRMWENRQHMLSQGLNLQMFLRDAKQAEVMLSQQENYLAKDQQPTSLEEAENLLKRHQDFLTTVDANDEKIRTVVMFGDQLCGDGHYAADKVHKKARNIQERRDANREKAKQVLDKLKDALSLQQFLSDCEELREWIEEKMIRAQDETYRDAKTITSKFVRHQAFQSELQSNKERLDELRHAAIRLADVKPEFVDTISPQVQELAAQWETLEKTTDEKGQKLFDANRQQLYVQSIADMKDWAQQVEQEVAGAPDQAQDLTTVQLAMQKQALIEAEMLKKVHHLESLQEMEPKLEELHPEELEDIKAHRIAVAEHLQRLKAPLDERRRNLERKKAAFQFLRDVEDEKLWVGERLPVARAPQLGENLFDCHRLQKNTQSLATEVDHHQGWIDEICRNGQKLIDEGHENAPHFQEKINELQTSWRELRDAIEDRKQRLAESEKAHQFLYDCNEAEAWMSEQELYMMQDERGKDEFSTQNQIKKHERLQADINQFADTIRDLASQAQRFVQERSPLSEQIVLRQAQIEKLYAGLQDLSKERRKRLDETLQLYGLHREIDDLLQWIADKEVVAGSHENGQDYEHVQMLQERFQQFARDTEAIGSERVAAANHDCDQLIAIGHTDAPTIALWKDSLNEAWENLLELIDTRAQILEASRQMHKFFHDCRDCLSRIMEKTHSMPEELGRDSSSVGALSRKHHNFLKDIEAIGTQVRQIEEDAAYLRDSYAGDRAVEIGTREAEVIKAWRQLRAMCEGRTSRLTDTSDLFRFMNMVRDLLLWMDEVKREMTSQERPKDVSGVELLMNNHQSLKAEIDTREENFHECITLGRNLLDRRHYASAEIEKKLIKLTTERAEMMHRWEDRWEYLRLILEVYQFARDAAVAEAWLNAQEPYLLSRNYGRNLEEVIALIKKHEAFEKSAAAQEERFLALEKLTNFELKEMQRRGYQHEEDRRRRAGSPGASRAGPTTTFPVAESGRPEEYEIGPLDITLSSLESGGGPGTSFRQSSDLQKRLTPSEPSGWRLSLSRAAKFDSHDFRGTQLGDSFEGTLIRKHTMEGLDRPAKNRAWDKLYVVLQNNHLTFYKDQRHRTQLGDSFEGTLIRKHTMEGLDRPAKNRAWDKLYVVLQNNHLTFYKDQRHRQENVSYHGEQPIDLIGCSTTISEYPKRKHVLSLRMPYGSEFLLQANDEEDLNRWLTQLQLSTGQSEASTSEPPRSQSQTLSAEGKETKAKKGGFFSRSKKQ</sequence>
<dbReference type="InterPro" id="IPR036872">
    <property type="entry name" value="CH_dom_sf"/>
</dbReference>
<dbReference type="FunFam" id="1.10.418.10:FF:000003">
    <property type="entry name" value="Spectrin beta chain"/>
    <property type="match status" value="1"/>
</dbReference>
<dbReference type="InterPro" id="IPR016343">
    <property type="entry name" value="Spectrin_bsu"/>
</dbReference>
<dbReference type="CDD" id="cd10571">
    <property type="entry name" value="PH_beta_spectrin"/>
    <property type="match status" value="1"/>
</dbReference>
<dbReference type="PROSITE" id="PS50021">
    <property type="entry name" value="CH"/>
    <property type="match status" value="2"/>
</dbReference>
<evidence type="ECO:0000256" key="2">
    <source>
        <dbReference type="ARBA" id="ARBA00004544"/>
    </source>
</evidence>
<dbReference type="Gene3D" id="1.10.418.10">
    <property type="entry name" value="Calponin-like domain"/>
    <property type="match status" value="2"/>
</dbReference>
<evidence type="ECO:0000259" key="15">
    <source>
        <dbReference type="PROSITE" id="PS50003"/>
    </source>
</evidence>
<feature type="compositionally biased region" description="Basic and acidic residues" evidence="14">
    <location>
        <begin position="2087"/>
        <end position="2097"/>
    </location>
</feature>
<dbReference type="GO" id="GO:0051693">
    <property type="term" value="P:actin filament capping"/>
    <property type="evidence" value="ECO:0007669"/>
    <property type="project" value="UniProtKB-UniRule"/>
</dbReference>
<dbReference type="GO" id="GO:0008091">
    <property type="term" value="C:spectrin"/>
    <property type="evidence" value="ECO:0007669"/>
    <property type="project" value="InterPro"/>
</dbReference>
<dbReference type="FunFam" id="1.20.58.60:FF:000106">
    <property type="entry name" value="Spectrin beta chain"/>
    <property type="match status" value="1"/>
</dbReference>
<dbReference type="InterPro" id="IPR001715">
    <property type="entry name" value="CH_dom"/>
</dbReference>
<evidence type="ECO:0000256" key="6">
    <source>
        <dbReference type="ARBA" id="ARBA00022553"/>
    </source>
</evidence>
<evidence type="ECO:0000256" key="12">
    <source>
        <dbReference type="PIRNR" id="PIRNR002297"/>
    </source>
</evidence>
<dbReference type="FunFam" id="1.20.58.60:FF:000028">
    <property type="entry name" value="Spectrin beta chain"/>
    <property type="match status" value="1"/>
</dbReference>
<dbReference type="CDD" id="cd00176">
    <property type="entry name" value="SPEC"/>
    <property type="match status" value="8"/>
</dbReference>
<dbReference type="Gene3D" id="1.20.58.60">
    <property type="match status" value="12"/>
</dbReference>
<dbReference type="CDD" id="cd21246">
    <property type="entry name" value="CH_SPTB-like_rpt1"/>
    <property type="match status" value="1"/>
</dbReference>
<dbReference type="FunFam" id="1.20.58.60:FF:000018">
    <property type="entry name" value="Spectrin beta chain"/>
    <property type="match status" value="1"/>
</dbReference>
<keyword evidence="5 12" id="KW-0963">Cytoplasm</keyword>
<dbReference type="FunFam" id="1.20.58.60:FF:000172">
    <property type="entry name" value="Spectrin beta chain"/>
    <property type="match status" value="1"/>
</dbReference>
<dbReference type="GO" id="GO:0005543">
    <property type="term" value="F:phospholipid binding"/>
    <property type="evidence" value="ECO:0007669"/>
    <property type="project" value="InterPro"/>
</dbReference>
<dbReference type="FunFam" id="1.20.58.60:FF:000059">
    <property type="entry name" value="Spectrin beta chain"/>
    <property type="match status" value="1"/>
</dbReference>
<dbReference type="PROSITE" id="PS00019">
    <property type="entry name" value="ACTININ_1"/>
    <property type="match status" value="1"/>
</dbReference>
<feature type="domain" description="PH" evidence="15">
    <location>
        <begin position="2236"/>
        <end position="2345"/>
    </location>
</feature>
<dbReference type="InterPro" id="IPR001605">
    <property type="entry name" value="PH_dom-spectrin-type"/>
</dbReference>
<dbReference type="FunFam" id="2.30.29.30:FF:000024">
    <property type="entry name" value="Spectrin beta chain"/>
    <property type="match status" value="1"/>
</dbReference>
<dbReference type="SMART" id="SM00150">
    <property type="entry name" value="SPEC"/>
    <property type="match status" value="17"/>
</dbReference>
<feature type="domain" description="Calponin-homology (CH)" evidence="16">
    <location>
        <begin position="47"/>
        <end position="151"/>
    </location>
</feature>
<comment type="function">
    <text evidence="11">Probably plays an important role in neuronal membrane skeleton.</text>
</comment>
<dbReference type="FunFam" id="1.20.58.60:FF:000033">
    <property type="entry name" value="Spectrin beta chain"/>
    <property type="match status" value="1"/>
</dbReference>
<dbReference type="CDD" id="cd21248">
    <property type="entry name" value="CH_SPTB_like_rpt2"/>
    <property type="match status" value="1"/>
</dbReference>
<feature type="compositionally biased region" description="Low complexity" evidence="14">
    <location>
        <begin position="2101"/>
        <end position="2110"/>
    </location>
</feature>
<dbReference type="InterPro" id="IPR002017">
    <property type="entry name" value="Spectrin_repeat"/>
</dbReference>
<evidence type="ECO:0000313" key="17">
    <source>
        <dbReference type="Proteomes" id="UP000887540"/>
    </source>
</evidence>
<evidence type="ECO:0000256" key="7">
    <source>
        <dbReference type="ARBA" id="ARBA00022737"/>
    </source>
</evidence>
<dbReference type="Proteomes" id="UP000887540">
    <property type="component" value="Unplaced"/>
</dbReference>
<evidence type="ECO:0000256" key="3">
    <source>
        <dbReference type="ARBA" id="ARBA00006826"/>
    </source>
</evidence>
<evidence type="ECO:0000256" key="8">
    <source>
        <dbReference type="ARBA" id="ARBA00022990"/>
    </source>
</evidence>
<evidence type="ECO:0000256" key="10">
    <source>
        <dbReference type="ARBA" id="ARBA00023212"/>
    </source>
</evidence>
<dbReference type="SUPFAM" id="SSF46966">
    <property type="entry name" value="Spectrin repeat"/>
    <property type="match status" value="13"/>
</dbReference>
<dbReference type="FunFam" id="1.20.58.60:FF:000011">
    <property type="entry name" value="Spectrin beta chain"/>
    <property type="match status" value="1"/>
</dbReference>
<dbReference type="PIRSF" id="PIRSF002297">
    <property type="entry name" value="Spectrin_beta_subunit"/>
    <property type="match status" value="1"/>
</dbReference>
<accession>A0A914C5A2</accession>
<dbReference type="PROSITE" id="PS50003">
    <property type="entry name" value="PH_DOMAIN"/>
    <property type="match status" value="1"/>
</dbReference>
<dbReference type="PANTHER" id="PTHR11915">
    <property type="entry name" value="SPECTRIN/FILAMIN RELATED CYTOSKELETAL PROTEIN"/>
    <property type="match status" value="1"/>
</dbReference>
<dbReference type="GO" id="GO:0016192">
    <property type="term" value="P:vesicle-mediated transport"/>
    <property type="evidence" value="ECO:0007669"/>
    <property type="project" value="UniProtKB-ARBA"/>
</dbReference>
<dbReference type="InterPro" id="IPR011993">
    <property type="entry name" value="PH-like_dom_sf"/>
</dbReference>
<evidence type="ECO:0000259" key="16">
    <source>
        <dbReference type="PROSITE" id="PS50021"/>
    </source>
</evidence>
<keyword evidence="9 12" id="KW-0009">Actin-binding</keyword>
<dbReference type="SUPFAM" id="SSF50729">
    <property type="entry name" value="PH domain-like"/>
    <property type="match status" value="2"/>
</dbReference>
<feature type="region of interest" description="Disordered" evidence="14">
    <location>
        <begin position="2343"/>
        <end position="2383"/>
    </location>
</feature>
<reference evidence="18" key="1">
    <citation type="submission" date="2022-11" db="UniProtKB">
        <authorList>
            <consortium name="WormBaseParasite"/>
        </authorList>
    </citation>
    <scope>IDENTIFICATION</scope>
</reference>
<dbReference type="GO" id="GO:0016020">
    <property type="term" value="C:membrane"/>
    <property type="evidence" value="ECO:0007669"/>
    <property type="project" value="UniProtKB-ARBA"/>
</dbReference>
<evidence type="ECO:0000256" key="5">
    <source>
        <dbReference type="ARBA" id="ARBA00022490"/>
    </source>
</evidence>
<keyword evidence="13" id="KW-0175">Coiled coil</keyword>
<keyword evidence="8" id="KW-0007">Acetylation</keyword>